<evidence type="ECO:0000256" key="3">
    <source>
        <dbReference type="ARBA" id="ARBA00022692"/>
    </source>
</evidence>
<keyword evidence="5 6" id="KW-0472">Membrane</keyword>
<evidence type="ECO:0000313" key="8">
    <source>
        <dbReference type="Proteomes" id="UP000230821"/>
    </source>
</evidence>
<dbReference type="PANTHER" id="PTHR37481">
    <property type="entry name" value="LIPOPOLYSACCHARIDE EXPORT SYSTEM PROTEIN LPTC"/>
    <property type="match status" value="1"/>
</dbReference>
<protein>
    <submittedName>
        <fullName evidence="7">LPS export ABC transporter periplasmic protein LptC</fullName>
    </submittedName>
</protein>
<sequence length="200" mass="22085">MLDITHIAKIKQALLVMIGLMIVVMAYYIWHFNAVGEKGKATKVSLEHLGDDADLVASDITLTEMDGDRILWTLQAKEAKVYNTNDRDEILGEDVNLAFYDEQGKKSMRLVSDRGTKENMTGSIIASGNVRATSFVENITLKTSKLVFDATNNKVVSDQHVIIERDGVITSGDGLESNLSLTEAKILRNVSTSFTTDDIE</sequence>
<evidence type="ECO:0000256" key="5">
    <source>
        <dbReference type="ARBA" id="ARBA00023136"/>
    </source>
</evidence>
<name>A0A2G6K9H8_9BACT</name>
<dbReference type="EMBL" id="PDSK01000115">
    <property type="protein sequence ID" value="PIE32327.1"/>
    <property type="molecule type" value="Genomic_DNA"/>
</dbReference>
<dbReference type="PANTHER" id="PTHR37481:SF1">
    <property type="entry name" value="LIPOPOLYSACCHARIDE EXPORT SYSTEM PROTEIN LPTC"/>
    <property type="match status" value="1"/>
</dbReference>
<evidence type="ECO:0000256" key="4">
    <source>
        <dbReference type="ARBA" id="ARBA00022989"/>
    </source>
</evidence>
<keyword evidence="4 6" id="KW-1133">Transmembrane helix</keyword>
<dbReference type="InterPro" id="IPR052363">
    <property type="entry name" value="LPS_export_LptC"/>
</dbReference>
<dbReference type="GO" id="GO:0015221">
    <property type="term" value="F:lipopolysaccharide transmembrane transporter activity"/>
    <property type="evidence" value="ECO:0007669"/>
    <property type="project" value="InterPro"/>
</dbReference>
<evidence type="ECO:0000256" key="6">
    <source>
        <dbReference type="SAM" id="Phobius"/>
    </source>
</evidence>
<feature type="transmembrane region" description="Helical" evidence="6">
    <location>
        <begin position="12"/>
        <end position="30"/>
    </location>
</feature>
<keyword evidence="3 6" id="KW-0812">Transmembrane</keyword>
<evidence type="ECO:0000313" key="7">
    <source>
        <dbReference type="EMBL" id="PIE32327.1"/>
    </source>
</evidence>
<proteinExistence type="predicted"/>
<keyword evidence="2" id="KW-0997">Cell inner membrane</keyword>
<dbReference type="NCBIfam" id="TIGR04409">
    <property type="entry name" value="LptC_YrbK"/>
    <property type="match status" value="1"/>
</dbReference>
<accession>A0A2G6K9H8</accession>
<keyword evidence="1" id="KW-1003">Cell membrane</keyword>
<dbReference type="InterPro" id="IPR026265">
    <property type="entry name" value="LptC"/>
</dbReference>
<dbReference type="GO" id="GO:0005886">
    <property type="term" value="C:plasma membrane"/>
    <property type="evidence" value="ECO:0007669"/>
    <property type="project" value="InterPro"/>
</dbReference>
<organism evidence="7 8">
    <name type="scientific">candidate division KSB3 bacterium</name>
    <dbReference type="NCBI Taxonomy" id="2044937"/>
    <lineage>
        <taxon>Bacteria</taxon>
        <taxon>candidate division KSB3</taxon>
    </lineage>
</organism>
<reference evidence="7 8" key="1">
    <citation type="submission" date="2017-10" db="EMBL/GenBank/DDBJ databases">
        <title>Novel microbial diversity and functional potential in the marine mammal oral microbiome.</title>
        <authorList>
            <person name="Dudek N.K."/>
            <person name="Sun C.L."/>
            <person name="Burstein D."/>
            <person name="Kantor R.S."/>
            <person name="Aliaga Goltsman D.S."/>
            <person name="Bik E.M."/>
            <person name="Thomas B.C."/>
            <person name="Banfield J.F."/>
            <person name="Relman D.A."/>
        </authorList>
    </citation>
    <scope>NUCLEOTIDE SEQUENCE [LARGE SCALE GENOMIC DNA]</scope>
    <source>
        <strain evidence="7">DOLJORAL78_47_16</strain>
    </source>
</reference>
<dbReference type="GO" id="GO:0017089">
    <property type="term" value="F:glycolipid transfer activity"/>
    <property type="evidence" value="ECO:0007669"/>
    <property type="project" value="TreeGrafter"/>
</dbReference>
<gene>
    <name evidence="7" type="primary">lptC</name>
    <name evidence="7" type="ORF">CSA56_15760</name>
</gene>
<dbReference type="InterPro" id="IPR010664">
    <property type="entry name" value="LipoPS_assembly_LptC-rel"/>
</dbReference>
<dbReference type="Gene3D" id="2.60.450.10">
    <property type="entry name" value="Lipopolysaccharide (LPS) transport protein A like domain"/>
    <property type="match status" value="1"/>
</dbReference>
<dbReference type="Proteomes" id="UP000230821">
    <property type="component" value="Unassembled WGS sequence"/>
</dbReference>
<dbReference type="Pfam" id="PF06835">
    <property type="entry name" value="LptC"/>
    <property type="match status" value="1"/>
</dbReference>
<evidence type="ECO:0000256" key="2">
    <source>
        <dbReference type="ARBA" id="ARBA00022519"/>
    </source>
</evidence>
<dbReference type="GO" id="GO:0030288">
    <property type="term" value="C:outer membrane-bounded periplasmic space"/>
    <property type="evidence" value="ECO:0007669"/>
    <property type="project" value="TreeGrafter"/>
</dbReference>
<dbReference type="AlphaFoldDB" id="A0A2G6K9H8"/>
<comment type="caution">
    <text evidence="7">The sequence shown here is derived from an EMBL/GenBank/DDBJ whole genome shotgun (WGS) entry which is preliminary data.</text>
</comment>
<evidence type="ECO:0000256" key="1">
    <source>
        <dbReference type="ARBA" id="ARBA00022475"/>
    </source>
</evidence>